<dbReference type="InterPro" id="IPR023753">
    <property type="entry name" value="FAD/NAD-binding_dom"/>
</dbReference>
<dbReference type="Pfam" id="PF07992">
    <property type="entry name" value="Pyr_redox_2"/>
    <property type="match status" value="1"/>
</dbReference>
<dbReference type="PRINTS" id="PR00411">
    <property type="entry name" value="PNDRDTASEI"/>
</dbReference>
<evidence type="ECO:0000313" key="3">
    <source>
        <dbReference type="EMBL" id="NTY60494.1"/>
    </source>
</evidence>
<dbReference type="Proteomes" id="UP000708347">
    <property type="component" value="Unassembled WGS sequence"/>
</dbReference>
<protein>
    <submittedName>
        <fullName evidence="3">Pyridine nucleotide-disulfide oxidoreductase</fullName>
    </submittedName>
</protein>
<reference evidence="3 4" key="1">
    <citation type="submission" date="2019-05" db="EMBL/GenBank/DDBJ databases">
        <title>Mycolicibacterium sphagni ENV482 genome assembly.</title>
        <authorList>
            <person name="Chen W."/>
            <person name="Faulkner N.W."/>
            <person name="Hyman M.R."/>
        </authorList>
    </citation>
    <scope>NUCLEOTIDE SEQUENCE [LARGE SCALE GENOMIC DNA]</scope>
    <source>
        <strain evidence="3 4">ENV482</strain>
    </source>
</reference>
<accession>A0ABX2JXF0</accession>
<sequence>MTVDIAIVGGGPAGLTAAAALAGRHKVVVLERESAAGGIPRHSDHPGYGIRDLRTMLSGPHYARRLVAQALRAGADIRTDAMVTGWAGERALEVTSPRGREVIEAGAVILATGARERPRPARLIAGDRPAGIYTTGHLQNLVHLHGRGVGRRAVVVGAELVSYSAVLTLRHAGCRVVLMTTEHPRPESYPAFTVAARAGLGVRVATRTRVTRIIGAPALRGVETENTDTGARRIINCDTLILTGDWIPDHELARSAGLDIDPIGGVPLVDTALRTNRTGVFAIGNLVHPVDTADIAALDGRHVAAQIDAYLAGYRAPQGGVRLVAEAPLRWISPGLLRPGDGGPPRDRLLAWTDTLLRSPVVTARQDGAVLASRRLPWPASPGRMFRIPARIVAGAARDGGPVTVTVR</sequence>
<dbReference type="PRINTS" id="PR00368">
    <property type="entry name" value="FADPNR"/>
</dbReference>
<keyword evidence="4" id="KW-1185">Reference proteome</keyword>
<organism evidence="3 4">
    <name type="scientific">Mycolicibacterium sphagni</name>
    <dbReference type="NCBI Taxonomy" id="1786"/>
    <lineage>
        <taxon>Bacteria</taxon>
        <taxon>Bacillati</taxon>
        <taxon>Actinomycetota</taxon>
        <taxon>Actinomycetes</taxon>
        <taxon>Mycobacteriales</taxon>
        <taxon>Mycobacteriaceae</taxon>
        <taxon>Mycolicibacterium</taxon>
    </lineage>
</organism>
<evidence type="ECO:0000313" key="4">
    <source>
        <dbReference type="Proteomes" id="UP000708347"/>
    </source>
</evidence>
<dbReference type="InterPro" id="IPR036188">
    <property type="entry name" value="FAD/NAD-bd_sf"/>
</dbReference>
<dbReference type="EMBL" id="VBSB01000008">
    <property type="protein sequence ID" value="NTY60494.1"/>
    <property type="molecule type" value="Genomic_DNA"/>
</dbReference>
<dbReference type="InterPro" id="IPR051691">
    <property type="entry name" value="Metab_Enz_Cyan_OpOx_G3PDH"/>
</dbReference>
<dbReference type="PANTHER" id="PTHR42949">
    <property type="entry name" value="ANAEROBIC GLYCEROL-3-PHOSPHATE DEHYDROGENASE SUBUNIT B"/>
    <property type="match status" value="1"/>
</dbReference>
<keyword evidence="1" id="KW-0560">Oxidoreductase</keyword>
<name>A0ABX2JXF0_9MYCO</name>
<comment type="caution">
    <text evidence="3">The sequence shown here is derived from an EMBL/GenBank/DDBJ whole genome shotgun (WGS) entry which is preliminary data.</text>
</comment>
<dbReference type="PANTHER" id="PTHR42949:SF3">
    <property type="entry name" value="ANAEROBIC GLYCEROL-3-PHOSPHATE DEHYDROGENASE SUBUNIT B"/>
    <property type="match status" value="1"/>
</dbReference>
<dbReference type="RefSeq" id="WP_174398308.1">
    <property type="nucleotide sequence ID" value="NZ_VBSB01000008.1"/>
</dbReference>
<dbReference type="Gene3D" id="3.50.50.60">
    <property type="entry name" value="FAD/NAD(P)-binding domain"/>
    <property type="match status" value="2"/>
</dbReference>
<evidence type="ECO:0000259" key="2">
    <source>
        <dbReference type="Pfam" id="PF07992"/>
    </source>
</evidence>
<proteinExistence type="predicted"/>
<dbReference type="SUPFAM" id="SSF51905">
    <property type="entry name" value="FAD/NAD(P)-binding domain"/>
    <property type="match status" value="1"/>
</dbReference>
<gene>
    <name evidence="3" type="ORF">FEG63_13155</name>
</gene>
<feature type="domain" description="FAD/NAD(P)-binding" evidence="2">
    <location>
        <begin position="4"/>
        <end position="296"/>
    </location>
</feature>
<evidence type="ECO:0000256" key="1">
    <source>
        <dbReference type="ARBA" id="ARBA00023002"/>
    </source>
</evidence>